<evidence type="ECO:0000256" key="6">
    <source>
        <dbReference type="SAM" id="Phobius"/>
    </source>
</evidence>
<evidence type="ECO:0000256" key="5">
    <source>
        <dbReference type="SAM" id="MobiDB-lite"/>
    </source>
</evidence>
<reference evidence="8" key="1">
    <citation type="submission" date="2021-03" db="EMBL/GenBank/DDBJ databases">
        <title>Comparative genomics and phylogenomic investigation of the class Geoglossomycetes provide insights into ecological specialization and systematics.</title>
        <authorList>
            <person name="Melie T."/>
            <person name="Pirro S."/>
            <person name="Miller A.N."/>
            <person name="Quandt A."/>
        </authorList>
    </citation>
    <scope>NUCLEOTIDE SEQUENCE</scope>
    <source>
        <strain evidence="8">GBOQ0MN5Z8</strain>
    </source>
</reference>
<feature type="compositionally biased region" description="Polar residues" evidence="5">
    <location>
        <begin position="1"/>
        <end position="11"/>
    </location>
</feature>
<feature type="domain" description="Major facilitator superfamily (MFS) profile" evidence="7">
    <location>
        <begin position="120"/>
        <end position="563"/>
    </location>
</feature>
<keyword evidence="4 6" id="KW-0472">Membrane</keyword>
<dbReference type="GO" id="GO:0022857">
    <property type="term" value="F:transmembrane transporter activity"/>
    <property type="evidence" value="ECO:0007669"/>
    <property type="project" value="InterPro"/>
</dbReference>
<feature type="transmembrane region" description="Helical" evidence="6">
    <location>
        <begin position="390"/>
        <end position="410"/>
    </location>
</feature>
<evidence type="ECO:0000313" key="9">
    <source>
        <dbReference type="Proteomes" id="UP000698800"/>
    </source>
</evidence>
<evidence type="ECO:0000256" key="1">
    <source>
        <dbReference type="ARBA" id="ARBA00004141"/>
    </source>
</evidence>
<feature type="transmembrane region" description="Helical" evidence="6">
    <location>
        <begin position="212"/>
        <end position="234"/>
    </location>
</feature>
<feature type="transmembrane region" description="Helical" evidence="6">
    <location>
        <begin position="526"/>
        <end position="547"/>
    </location>
</feature>
<sequence length="563" mass="61253">MNDNGNPSASDESQRELHSIYSHPGGQSVCSGQHNEMQEGTLKKPAPTESLPSKGDVDTEMDKKSRASGDSQESRDIEKGPTVERSRTPSTVQDPNIVTWSGPDDPENPKNWSNKKKWGITLVVSAFTLISPVSSTMVAPALNAIAKEFHITNTIESQLTLSIFVLAYAVGPLAMGPLSEVYGRVPVLQLSNLFYFVFNTACGASQSKGQMIAFRFLSGIGGSAPMALGGGVLSDCWRAEERGKSMSIYSLAPLLGPAIGPIAGGFITMKTTWRWVFYATSIACALVQGIGMLYLRETYPPKILLRKAQQLRKETGKMDFRTEYEQPDKTLIKILRASLIRPFKLLGTQPIIQALAVYMAYLYGLIYLVLSTFPTLWEGTYGESVGVGGLNYLSLGVGLFFGAQICAPLQDRVYRYLKKTRSPSGSGSPEFRVPLMIPGSVMVPIGLFWYGWSAHAKLHWIMPNIGAVIFTCGSIVCFQCIQTYLVDSYTRYAASAIGAATVLRSLAGFAFPLFAPRMYEALGYGWGNSLLGFAAVLLGWPAPILLWKYGAKLRAKSPFAAGG</sequence>
<evidence type="ECO:0000313" key="8">
    <source>
        <dbReference type="EMBL" id="KAH0544589.1"/>
    </source>
</evidence>
<feature type="transmembrane region" description="Helical" evidence="6">
    <location>
        <begin position="431"/>
        <end position="452"/>
    </location>
</feature>
<comment type="caution">
    <text evidence="8">The sequence shown here is derived from an EMBL/GenBank/DDBJ whole genome shotgun (WGS) entry which is preliminary data.</text>
</comment>
<dbReference type="Pfam" id="PF07690">
    <property type="entry name" value="MFS_1"/>
    <property type="match status" value="1"/>
</dbReference>
<dbReference type="AlphaFoldDB" id="A0A9P8L5G6"/>
<dbReference type="EMBL" id="JAGHQL010000016">
    <property type="protein sequence ID" value="KAH0544589.1"/>
    <property type="molecule type" value="Genomic_DNA"/>
</dbReference>
<gene>
    <name evidence="8" type="ORF">FGG08_001238</name>
</gene>
<dbReference type="InterPro" id="IPR020846">
    <property type="entry name" value="MFS_dom"/>
</dbReference>
<keyword evidence="3 6" id="KW-1133">Transmembrane helix</keyword>
<evidence type="ECO:0000259" key="7">
    <source>
        <dbReference type="PROSITE" id="PS50850"/>
    </source>
</evidence>
<dbReference type="PANTHER" id="PTHR23502:SF60">
    <property type="entry name" value="MAJOR FACILITATOR SUPERFAMILY (MFS) PROFILE DOMAIN-CONTAINING PROTEIN-RELATED"/>
    <property type="match status" value="1"/>
</dbReference>
<keyword evidence="9" id="KW-1185">Reference proteome</keyword>
<evidence type="ECO:0000256" key="3">
    <source>
        <dbReference type="ARBA" id="ARBA00022989"/>
    </source>
</evidence>
<feature type="compositionally biased region" description="Basic and acidic residues" evidence="5">
    <location>
        <begin position="55"/>
        <end position="87"/>
    </location>
</feature>
<dbReference type="FunFam" id="1.20.1250.20:FF:000011">
    <property type="entry name" value="MFS multidrug transporter, putative"/>
    <property type="match status" value="1"/>
</dbReference>
<feature type="transmembrane region" description="Helical" evidence="6">
    <location>
        <begin position="246"/>
        <end position="269"/>
    </location>
</feature>
<feature type="transmembrane region" description="Helical" evidence="6">
    <location>
        <begin position="351"/>
        <end position="370"/>
    </location>
</feature>
<dbReference type="SUPFAM" id="SSF103473">
    <property type="entry name" value="MFS general substrate transporter"/>
    <property type="match status" value="1"/>
</dbReference>
<dbReference type="GO" id="GO:0016020">
    <property type="term" value="C:membrane"/>
    <property type="evidence" value="ECO:0007669"/>
    <property type="project" value="UniProtKB-SubCell"/>
</dbReference>
<feature type="compositionally biased region" description="Polar residues" evidence="5">
    <location>
        <begin position="88"/>
        <end position="99"/>
    </location>
</feature>
<protein>
    <recommendedName>
        <fullName evidence="7">Major facilitator superfamily (MFS) profile domain-containing protein</fullName>
    </recommendedName>
</protein>
<name>A0A9P8L5G6_9PEZI</name>
<dbReference type="OrthoDB" id="6770063at2759"/>
<evidence type="ECO:0000256" key="4">
    <source>
        <dbReference type="ARBA" id="ARBA00023136"/>
    </source>
</evidence>
<feature type="transmembrane region" description="Helical" evidence="6">
    <location>
        <begin position="458"/>
        <end position="481"/>
    </location>
</feature>
<feature type="transmembrane region" description="Helical" evidence="6">
    <location>
        <begin position="187"/>
        <end position="206"/>
    </location>
</feature>
<accession>A0A9P8L5G6</accession>
<feature type="transmembrane region" description="Helical" evidence="6">
    <location>
        <begin position="275"/>
        <end position="295"/>
    </location>
</feature>
<feature type="transmembrane region" description="Helical" evidence="6">
    <location>
        <begin position="493"/>
        <end position="514"/>
    </location>
</feature>
<dbReference type="Proteomes" id="UP000698800">
    <property type="component" value="Unassembled WGS sequence"/>
</dbReference>
<feature type="transmembrane region" description="Helical" evidence="6">
    <location>
        <begin position="159"/>
        <end position="175"/>
    </location>
</feature>
<keyword evidence="2 6" id="KW-0812">Transmembrane</keyword>
<dbReference type="CDD" id="cd17323">
    <property type="entry name" value="MFS_Tpo1_MDR_like"/>
    <property type="match status" value="1"/>
</dbReference>
<proteinExistence type="predicted"/>
<evidence type="ECO:0000256" key="2">
    <source>
        <dbReference type="ARBA" id="ARBA00022692"/>
    </source>
</evidence>
<feature type="transmembrane region" description="Helical" evidence="6">
    <location>
        <begin position="118"/>
        <end position="139"/>
    </location>
</feature>
<feature type="region of interest" description="Disordered" evidence="5">
    <location>
        <begin position="1"/>
        <end position="111"/>
    </location>
</feature>
<dbReference type="PANTHER" id="PTHR23502">
    <property type="entry name" value="MAJOR FACILITATOR SUPERFAMILY"/>
    <property type="match status" value="1"/>
</dbReference>
<dbReference type="PROSITE" id="PS50850">
    <property type="entry name" value="MFS"/>
    <property type="match status" value="1"/>
</dbReference>
<comment type="subcellular location">
    <subcellularLocation>
        <location evidence="1">Membrane</location>
        <topology evidence="1">Multi-pass membrane protein</topology>
    </subcellularLocation>
</comment>
<dbReference type="InterPro" id="IPR011701">
    <property type="entry name" value="MFS"/>
</dbReference>
<organism evidence="8 9">
    <name type="scientific">Glutinoglossum americanum</name>
    <dbReference type="NCBI Taxonomy" id="1670608"/>
    <lineage>
        <taxon>Eukaryota</taxon>
        <taxon>Fungi</taxon>
        <taxon>Dikarya</taxon>
        <taxon>Ascomycota</taxon>
        <taxon>Pezizomycotina</taxon>
        <taxon>Geoglossomycetes</taxon>
        <taxon>Geoglossales</taxon>
        <taxon>Geoglossaceae</taxon>
        <taxon>Glutinoglossum</taxon>
    </lineage>
</organism>
<dbReference type="InterPro" id="IPR036259">
    <property type="entry name" value="MFS_trans_sf"/>
</dbReference>
<dbReference type="Gene3D" id="1.20.1250.20">
    <property type="entry name" value="MFS general substrate transporter like domains"/>
    <property type="match status" value="1"/>
</dbReference>